<reference evidence="1 2" key="1">
    <citation type="submission" date="2017-03" db="EMBL/GenBank/DDBJ databases">
        <title>An alternative strategy for trypanosome survival in the mammalian bloodstream revealed through genome and transcriptome analysis of the ubiquitous bovine parasite Trypanosoma (Megatrypanum) theileri.</title>
        <authorList>
            <person name="Kelly S."/>
            <person name="Ivens A."/>
            <person name="Mott A."/>
            <person name="O'Neill E."/>
            <person name="Emms D."/>
            <person name="Macleod O."/>
            <person name="Voorheis P."/>
            <person name="Matthews J."/>
            <person name="Matthews K."/>
            <person name="Carrington M."/>
        </authorList>
    </citation>
    <scope>NUCLEOTIDE SEQUENCE [LARGE SCALE GENOMIC DNA]</scope>
    <source>
        <strain evidence="1">Edinburgh</strain>
    </source>
</reference>
<sequence>MATLYSQHWRLHLAHTTRHGPSASDVTISRECLLESWTASFSPESDHYIILFEVAVGDDDEPLRFPRPRTPIYAWKKAKWSRFRYMSNAQCDKRLKEKQSVHKRERLLTSAIQIATAAAVPRGDRDTTPYWIPELEEIEEKIHNCKPYVSRDRLVVRRRELPRQASHKRWKTLCNNMSVEDGCCWNILKRIYAPCPLRNPAIKIKNTALT</sequence>
<dbReference type="AlphaFoldDB" id="A0A1X0NES5"/>
<evidence type="ECO:0000313" key="1">
    <source>
        <dbReference type="EMBL" id="ORC82254.1"/>
    </source>
</evidence>
<protein>
    <submittedName>
        <fullName evidence="1">Tbingi protein</fullName>
    </submittedName>
</protein>
<dbReference type="VEuPathDB" id="TriTrypDB:TM35_000941040"/>
<dbReference type="EMBL" id="NBCO01000094">
    <property type="protein sequence ID" value="ORC82254.1"/>
    <property type="molecule type" value="Genomic_DNA"/>
</dbReference>
<accession>A0A1X0NES5</accession>
<evidence type="ECO:0000313" key="2">
    <source>
        <dbReference type="Proteomes" id="UP000192257"/>
    </source>
</evidence>
<proteinExistence type="predicted"/>
<dbReference type="Proteomes" id="UP000192257">
    <property type="component" value="Unassembled WGS sequence"/>
</dbReference>
<dbReference type="GeneID" id="39991305"/>
<comment type="caution">
    <text evidence="1">The sequence shown here is derived from an EMBL/GenBank/DDBJ whole genome shotgun (WGS) entry which is preliminary data.</text>
</comment>
<gene>
    <name evidence="1" type="ORF">TM35_000941040</name>
</gene>
<dbReference type="RefSeq" id="XP_028877177.1">
    <property type="nucleotide sequence ID" value="XM_029031525.1"/>
</dbReference>
<dbReference type="OrthoDB" id="10475588at2759"/>
<name>A0A1X0NES5_9TRYP</name>
<keyword evidence="2" id="KW-1185">Reference proteome</keyword>
<organism evidence="1 2">
    <name type="scientific">Trypanosoma theileri</name>
    <dbReference type="NCBI Taxonomy" id="67003"/>
    <lineage>
        <taxon>Eukaryota</taxon>
        <taxon>Discoba</taxon>
        <taxon>Euglenozoa</taxon>
        <taxon>Kinetoplastea</taxon>
        <taxon>Metakinetoplastina</taxon>
        <taxon>Trypanosomatida</taxon>
        <taxon>Trypanosomatidae</taxon>
        <taxon>Trypanosoma</taxon>
    </lineage>
</organism>